<keyword evidence="6" id="KW-1185">Reference proteome</keyword>
<dbReference type="SUPFAM" id="SSF52047">
    <property type="entry name" value="RNI-like"/>
    <property type="match status" value="1"/>
</dbReference>
<reference evidence="5 6" key="2">
    <citation type="submission" date="2018-11" db="EMBL/GenBank/DDBJ databases">
        <authorList>
            <consortium name="Pathogen Informatics"/>
        </authorList>
    </citation>
    <scope>NUCLEOTIDE SEQUENCE [LARGE SCALE GENOMIC DNA]</scope>
</reference>
<protein>
    <submittedName>
        <fullName evidence="7">Protein phosphatase 1 regulatory subunit 37 homolog (inferred by orthology to a C. elegans protein)</fullName>
    </submittedName>
</protein>
<dbReference type="CDD" id="cd00116">
    <property type="entry name" value="LRR_RI"/>
    <property type="match status" value="1"/>
</dbReference>
<dbReference type="OrthoDB" id="10034042at2759"/>
<feature type="compositionally biased region" description="Basic and acidic residues" evidence="4">
    <location>
        <begin position="700"/>
        <end position="715"/>
    </location>
</feature>
<evidence type="ECO:0000313" key="6">
    <source>
        <dbReference type="Proteomes" id="UP000267096"/>
    </source>
</evidence>
<dbReference type="InterPro" id="IPR032675">
    <property type="entry name" value="LRR_dom_sf"/>
</dbReference>
<feature type="compositionally biased region" description="Basic and acidic residues" evidence="4">
    <location>
        <begin position="803"/>
        <end position="813"/>
    </location>
</feature>
<evidence type="ECO:0000256" key="2">
    <source>
        <dbReference type="ARBA" id="ARBA00022737"/>
    </source>
</evidence>
<keyword evidence="1" id="KW-0433">Leucine-rich repeat</keyword>
<feature type="compositionally biased region" description="Polar residues" evidence="4">
    <location>
        <begin position="670"/>
        <end position="699"/>
    </location>
</feature>
<feature type="compositionally biased region" description="Basic and acidic residues" evidence="4">
    <location>
        <begin position="472"/>
        <end position="486"/>
    </location>
</feature>
<comment type="similarity">
    <text evidence="3">Belongs to the PPP1R37 family.</text>
</comment>
<dbReference type="EMBL" id="UYRR01031243">
    <property type="protein sequence ID" value="VDK48074.1"/>
    <property type="molecule type" value="Genomic_DNA"/>
</dbReference>
<feature type="compositionally biased region" description="Low complexity" evidence="4">
    <location>
        <begin position="1169"/>
        <end position="1185"/>
    </location>
</feature>
<name>A0A0M3JY30_ANISI</name>
<reference evidence="7" key="1">
    <citation type="submission" date="2016-04" db="UniProtKB">
        <authorList>
            <consortium name="WormBaseParasite"/>
        </authorList>
    </citation>
    <scope>IDENTIFICATION</scope>
</reference>
<dbReference type="InterPro" id="IPR001611">
    <property type="entry name" value="Leu-rich_rpt"/>
</dbReference>
<dbReference type="PANTHER" id="PTHR24112:SF9">
    <property type="entry name" value="PROTEIN PHOSPHATASE 1 REGULATORY SUBUNIT 37"/>
    <property type="match status" value="1"/>
</dbReference>
<evidence type="ECO:0000313" key="7">
    <source>
        <dbReference type="WBParaSite" id="ASIM_0001332701-mRNA-1"/>
    </source>
</evidence>
<feature type="compositionally biased region" description="Polar residues" evidence="4">
    <location>
        <begin position="570"/>
        <end position="585"/>
    </location>
</feature>
<dbReference type="PROSITE" id="PS51450">
    <property type="entry name" value="LRR"/>
    <property type="match status" value="1"/>
</dbReference>
<dbReference type="Gene3D" id="3.80.10.10">
    <property type="entry name" value="Ribonuclease Inhibitor"/>
    <property type="match status" value="3"/>
</dbReference>
<sequence length="1304" mass="143554">MFIEFEELGNEHIPRCSHSRKVHFPEDDTQLVTGYHEAPTNAFHLKQCHDTITIADAYLNACKLANVPPNSSVEHQIARTKLTTSCVSLFPSQVRTTVSGQRLSQAHMECLEEIFKRVQFDTLDFEYTFIDDDAAVSLAEMLEFYDSTAKLNLSFNKQINIRGWQALFRAIKNCHSLQLLNLRYTSLSDKAVPFLARTLRTQSTLTTLHLENVSLSGRNLLLLVCALKVNIVLKELYLGENNLQPTDGAHLYQLIVGSTSLQMLDLRNNQLQDGGLRHLCDALRNKETLEKSALSALVLWNNRLTSGSMDALADALLENSKLETLNIGSNNLSVEGIVALKRALLANSSLQRLGLQATNLDCQSAIVLAECIADNKVMVRIDLRDNLQIGSAGLLALHLAMKMNTSITLLNLDYSCAKSNSAKVKEYHEQFKLYFDEIKSFCDRNKQAALKRLSVQSSVTENNPTESESVEDAQRTKNEQQEKSDVNETTENLVETAVLKSENDVNSSNEVNERQQKRSPPPLCRQKSVEVQSNRSVPPVWKFSRSSSLTCTELVEDINERILQMSRSRVMSTNETGVSEETNLNPELGKSPSLPVLPLLANATDSTTTIKKPSPNRRFSVSLSTHSNSNPELRRSVSPRFKVMPVTSSSAHTLSQSTPAITKSVHETKASPSQHYPSSDISALPNTPVSTNASAVNGTSKREPKIVHITSKDVDENGNSTLPMDFPPSKQTERSCNTVISSDVEINSESTVPHDGSSTETNCSVSFNSPITPNSADAVDSMNYDSNNNNNDSSDTNNNSNNSKKEDSQKELENMECVQETFSVKTTVFDAECSHEDVQLHSRKVHFSEVVPVEIIPQATTTEERKKQVNCDTNSGGCDTTAAAYDVLEMNEKNNCRRDDESLDLNQSGSESEPMPQAATVFHADECSQESVDEQHKKLAFTLDTNPSTSGNEAATTCCSGENCVEKGDQDNATDTISESSDFVFVVDQSTEQESLPDGCSIEVVPELLHSSKHTSNSTDCDCCGTSSQSHSQNVTSNGRNCLRKLDQTMTYASMKSAEETNAVDGSAKRDKCIANVVDVSNKKPPDIDVNDAQHECFTLKCVKNCDTEMSLNSELVGCEVSGEQSTAVLRKSSEDSKNICACLGIDRNYEYVPASRQQSVSTGKVENASSSLSASLPSPSQRLSRSSKGALNLLVDVSDDAVVRRVVQDLVNFTSFEMGDDVGFRSAGSKSPSPSRYMINASQTVACCTPRNAIEETRDCCTNDPDIERVVHCVVRGLVRDVLVSEKSALSRNLRRRRERLHK</sequence>
<evidence type="ECO:0000256" key="3">
    <source>
        <dbReference type="ARBA" id="ARBA00038315"/>
    </source>
</evidence>
<dbReference type="Pfam" id="PF13516">
    <property type="entry name" value="LRR_6"/>
    <property type="match status" value="2"/>
</dbReference>
<feature type="region of interest" description="Disordered" evidence="4">
    <location>
        <begin position="455"/>
        <end position="531"/>
    </location>
</feature>
<dbReference type="PANTHER" id="PTHR24112">
    <property type="entry name" value="LEUCINE-RICH REPEAT, ISOFORM F-RELATED"/>
    <property type="match status" value="1"/>
</dbReference>
<evidence type="ECO:0000256" key="1">
    <source>
        <dbReference type="ARBA" id="ARBA00022614"/>
    </source>
</evidence>
<dbReference type="WBParaSite" id="ASIM_0001332701-mRNA-1">
    <property type="protein sequence ID" value="ASIM_0001332701-mRNA-1"/>
    <property type="gene ID" value="ASIM_0001332701"/>
</dbReference>
<dbReference type="SMART" id="SM00368">
    <property type="entry name" value="LRR_RI"/>
    <property type="match status" value="7"/>
</dbReference>
<feature type="compositionally biased region" description="Low complexity" evidence="4">
    <location>
        <begin position="780"/>
        <end position="802"/>
    </location>
</feature>
<gene>
    <name evidence="5" type="ORF">ASIM_LOCUS12755</name>
</gene>
<evidence type="ECO:0000313" key="5">
    <source>
        <dbReference type="EMBL" id="VDK48074.1"/>
    </source>
</evidence>
<evidence type="ECO:0000256" key="4">
    <source>
        <dbReference type="SAM" id="MobiDB-lite"/>
    </source>
</evidence>
<accession>A0A0M3JY30</accession>
<feature type="compositionally biased region" description="Polar residues" evidence="4">
    <location>
        <begin position="603"/>
        <end position="631"/>
    </location>
</feature>
<organism evidence="7">
    <name type="scientific">Anisakis simplex</name>
    <name type="common">Herring worm</name>
    <dbReference type="NCBI Taxonomy" id="6269"/>
    <lineage>
        <taxon>Eukaryota</taxon>
        <taxon>Metazoa</taxon>
        <taxon>Ecdysozoa</taxon>
        <taxon>Nematoda</taxon>
        <taxon>Chromadorea</taxon>
        <taxon>Rhabditida</taxon>
        <taxon>Spirurina</taxon>
        <taxon>Ascaridomorpha</taxon>
        <taxon>Ascaridoidea</taxon>
        <taxon>Anisakidae</taxon>
        <taxon>Anisakis</taxon>
        <taxon>Anisakis simplex complex</taxon>
    </lineage>
</organism>
<keyword evidence="2" id="KW-0677">Repeat</keyword>
<dbReference type="InterPro" id="IPR051279">
    <property type="entry name" value="PP1-Reg/Actin-Interact_Protein"/>
</dbReference>
<feature type="compositionally biased region" description="Polar residues" evidence="4">
    <location>
        <begin position="734"/>
        <end position="775"/>
    </location>
</feature>
<feature type="compositionally biased region" description="Polar residues" evidence="4">
    <location>
        <begin position="455"/>
        <end position="467"/>
    </location>
</feature>
<feature type="compositionally biased region" description="Polar residues" evidence="4">
    <location>
        <begin position="646"/>
        <end position="661"/>
    </location>
</feature>
<feature type="region of interest" description="Disordered" evidence="4">
    <location>
        <begin position="570"/>
        <end position="814"/>
    </location>
</feature>
<proteinExistence type="inferred from homology"/>
<feature type="region of interest" description="Disordered" evidence="4">
    <location>
        <begin position="1163"/>
        <end position="1185"/>
    </location>
</feature>
<dbReference type="Proteomes" id="UP000267096">
    <property type="component" value="Unassembled WGS sequence"/>
</dbReference>
<feature type="region of interest" description="Disordered" evidence="4">
    <location>
        <begin position="895"/>
        <end position="915"/>
    </location>
</feature>